<feature type="region of interest" description="Disordered" evidence="1">
    <location>
        <begin position="103"/>
        <end position="193"/>
    </location>
</feature>
<dbReference type="Proteomes" id="UP001174677">
    <property type="component" value="Chromosome 8"/>
</dbReference>
<proteinExistence type="predicted"/>
<feature type="compositionally biased region" description="Polar residues" evidence="1">
    <location>
        <begin position="184"/>
        <end position="193"/>
    </location>
</feature>
<organism evidence="2 3">
    <name type="scientific">Hevea brasiliensis</name>
    <name type="common">Para rubber tree</name>
    <name type="synonym">Siphonia brasiliensis</name>
    <dbReference type="NCBI Taxonomy" id="3981"/>
    <lineage>
        <taxon>Eukaryota</taxon>
        <taxon>Viridiplantae</taxon>
        <taxon>Streptophyta</taxon>
        <taxon>Embryophyta</taxon>
        <taxon>Tracheophyta</taxon>
        <taxon>Spermatophyta</taxon>
        <taxon>Magnoliopsida</taxon>
        <taxon>eudicotyledons</taxon>
        <taxon>Gunneridae</taxon>
        <taxon>Pentapetalae</taxon>
        <taxon>rosids</taxon>
        <taxon>fabids</taxon>
        <taxon>Malpighiales</taxon>
        <taxon>Euphorbiaceae</taxon>
        <taxon>Crotonoideae</taxon>
        <taxon>Micrandreae</taxon>
        <taxon>Hevea</taxon>
    </lineage>
</organism>
<feature type="compositionally biased region" description="Polar residues" evidence="1">
    <location>
        <begin position="103"/>
        <end position="116"/>
    </location>
</feature>
<accession>A0ABQ9M519</accession>
<gene>
    <name evidence="2" type="ORF">P3X46_013921</name>
</gene>
<comment type="caution">
    <text evidence="2">The sequence shown here is derived from an EMBL/GenBank/DDBJ whole genome shotgun (WGS) entry which is preliminary data.</text>
</comment>
<evidence type="ECO:0008006" key="4">
    <source>
        <dbReference type="Google" id="ProtNLM"/>
    </source>
</evidence>
<reference evidence="2 3" key="1">
    <citation type="journal article" date="2023" name="Plant Biotechnol. J.">
        <title>Chromosome-level wild Hevea brasiliensis genome provides new tools for genomic-assisted breeding and valuable loci to elevate rubber yield.</title>
        <authorList>
            <person name="Cheng H."/>
            <person name="Song X."/>
            <person name="Hu Y."/>
            <person name="Wu T."/>
            <person name="Yang Q."/>
            <person name="An Z."/>
            <person name="Feng S."/>
            <person name="Deng Z."/>
            <person name="Wu W."/>
            <person name="Zeng X."/>
            <person name="Tu M."/>
            <person name="Wang X."/>
            <person name="Huang H."/>
        </authorList>
    </citation>
    <scope>NUCLEOTIDE SEQUENCE [LARGE SCALE GENOMIC DNA]</scope>
    <source>
        <strain evidence="2">MT/VB/25A 57/8</strain>
    </source>
</reference>
<dbReference type="EMBL" id="JARPOI010000008">
    <property type="protein sequence ID" value="KAJ9175357.1"/>
    <property type="molecule type" value="Genomic_DNA"/>
</dbReference>
<evidence type="ECO:0000313" key="3">
    <source>
        <dbReference type="Proteomes" id="UP001174677"/>
    </source>
</evidence>
<feature type="compositionally biased region" description="Polar residues" evidence="1">
    <location>
        <begin position="125"/>
        <end position="138"/>
    </location>
</feature>
<evidence type="ECO:0000256" key="1">
    <source>
        <dbReference type="SAM" id="MobiDB-lite"/>
    </source>
</evidence>
<evidence type="ECO:0000313" key="2">
    <source>
        <dbReference type="EMBL" id="KAJ9175357.1"/>
    </source>
</evidence>
<keyword evidence="3" id="KW-1185">Reference proteome</keyword>
<name>A0ABQ9M519_HEVBR</name>
<protein>
    <recommendedName>
        <fullName evidence="4">LOB domain-containing protein</fullName>
    </recommendedName>
</protein>
<sequence length="193" mass="22449">MEKIVTQALELIERVAYHNYEWSNERGTSRRTTGVLEVDTLSMINAQFDQLTRRLDKMQANAIGMNSQYEDSYGGGYMSSEYNSFNEPPIEWMNYVNNRGNFNQRQPNNPYSNTYNPGWRKHPNFSWSNQQNQPINKQQEYKPPAAPGFQNRGQNFAQPPPSPQPQQPKLKMTMESMMEGFLAAQQQQNELIK</sequence>